<dbReference type="SUPFAM" id="SSF51206">
    <property type="entry name" value="cAMP-binding domain-like"/>
    <property type="match status" value="1"/>
</dbReference>
<feature type="domain" description="Ion transport" evidence="8">
    <location>
        <begin position="368"/>
        <end position="626"/>
    </location>
</feature>
<evidence type="ECO:0000256" key="1">
    <source>
        <dbReference type="ARBA" id="ARBA00004141"/>
    </source>
</evidence>
<feature type="coiled-coil region" evidence="5">
    <location>
        <begin position="188"/>
        <end position="215"/>
    </location>
</feature>
<feature type="transmembrane region" description="Helical" evidence="7">
    <location>
        <begin position="399"/>
        <end position="419"/>
    </location>
</feature>
<dbReference type="GO" id="GO:0042391">
    <property type="term" value="P:regulation of membrane potential"/>
    <property type="evidence" value="ECO:0007669"/>
    <property type="project" value="TreeGrafter"/>
</dbReference>
<dbReference type="AlphaFoldDB" id="A0A813BI23"/>
<dbReference type="Pfam" id="PF00520">
    <property type="entry name" value="Ion_trans"/>
    <property type="match status" value="1"/>
</dbReference>
<accession>A0A813BI23</accession>
<evidence type="ECO:0000256" key="6">
    <source>
        <dbReference type="SAM" id="MobiDB-lite"/>
    </source>
</evidence>
<keyword evidence="3 7" id="KW-1133">Transmembrane helix</keyword>
<dbReference type="GO" id="GO:0005249">
    <property type="term" value="F:voltage-gated potassium channel activity"/>
    <property type="evidence" value="ECO:0007669"/>
    <property type="project" value="InterPro"/>
</dbReference>
<evidence type="ECO:0000256" key="7">
    <source>
        <dbReference type="SAM" id="Phobius"/>
    </source>
</evidence>
<gene>
    <name evidence="9" type="primary">KCNH6</name>
    <name evidence="9" type="ORF">SNEC2469_LOCUS30495</name>
</gene>
<comment type="subcellular location">
    <subcellularLocation>
        <location evidence="1">Membrane</location>
        <topology evidence="1">Multi-pass membrane protein</topology>
    </subcellularLocation>
</comment>
<evidence type="ECO:0000256" key="3">
    <source>
        <dbReference type="ARBA" id="ARBA00022989"/>
    </source>
</evidence>
<evidence type="ECO:0000313" key="10">
    <source>
        <dbReference type="Proteomes" id="UP000601435"/>
    </source>
</evidence>
<dbReference type="Gene3D" id="1.10.287.70">
    <property type="match status" value="1"/>
</dbReference>
<dbReference type="EMBL" id="CAJNJA010071252">
    <property type="protein sequence ID" value="CAE7903280.1"/>
    <property type="molecule type" value="Genomic_DNA"/>
</dbReference>
<feature type="transmembrane region" description="Helical" evidence="7">
    <location>
        <begin position="565"/>
        <end position="584"/>
    </location>
</feature>
<name>A0A813BI23_9DINO</name>
<keyword evidence="2 7" id="KW-0812">Transmembrane</keyword>
<dbReference type="Proteomes" id="UP000601435">
    <property type="component" value="Unassembled WGS sequence"/>
</dbReference>
<evidence type="ECO:0000256" key="2">
    <source>
        <dbReference type="ARBA" id="ARBA00022692"/>
    </source>
</evidence>
<dbReference type="InterPro" id="IPR003938">
    <property type="entry name" value="K_chnl_volt-dep_EAG/ELK/ERG"/>
</dbReference>
<keyword evidence="4 7" id="KW-0472">Membrane</keyword>
<protein>
    <submittedName>
        <fullName evidence="9">KCNH6 protein</fullName>
    </submittedName>
</protein>
<dbReference type="PANTHER" id="PTHR10217">
    <property type="entry name" value="VOLTAGE AND LIGAND GATED POTASSIUM CHANNEL"/>
    <property type="match status" value="1"/>
</dbReference>
<proteinExistence type="predicted"/>
<organism evidence="9 10">
    <name type="scientific">Symbiodinium necroappetens</name>
    <dbReference type="NCBI Taxonomy" id="1628268"/>
    <lineage>
        <taxon>Eukaryota</taxon>
        <taxon>Sar</taxon>
        <taxon>Alveolata</taxon>
        <taxon>Dinophyceae</taxon>
        <taxon>Suessiales</taxon>
        <taxon>Symbiodiniaceae</taxon>
        <taxon>Symbiodinium</taxon>
    </lineage>
</organism>
<evidence type="ECO:0000256" key="5">
    <source>
        <dbReference type="SAM" id="Coils"/>
    </source>
</evidence>
<dbReference type="InterPro" id="IPR050818">
    <property type="entry name" value="KCNH_animal-type"/>
</dbReference>
<dbReference type="InterPro" id="IPR018490">
    <property type="entry name" value="cNMP-bd_dom_sf"/>
</dbReference>
<dbReference type="GO" id="GO:0005886">
    <property type="term" value="C:plasma membrane"/>
    <property type="evidence" value="ECO:0007669"/>
    <property type="project" value="TreeGrafter"/>
</dbReference>
<comment type="caution">
    <text evidence="9">The sequence shown here is derived from an EMBL/GenBank/DDBJ whole genome shotgun (WGS) entry which is preliminary data.</text>
</comment>
<feature type="region of interest" description="Disordered" evidence="6">
    <location>
        <begin position="842"/>
        <end position="888"/>
    </location>
</feature>
<evidence type="ECO:0000313" key="9">
    <source>
        <dbReference type="EMBL" id="CAE7903280.1"/>
    </source>
</evidence>
<feature type="transmembrane region" description="Helical" evidence="7">
    <location>
        <begin position="439"/>
        <end position="461"/>
    </location>
</feature>
<dbReference type="InterPro" id="IPR005821">
    <property type="entry name" value="Ion_trans_dom"/>
</dbReference>
<feature type="transmembrane region" description="Helical" evidence="7">
    <location>
        <begin position="516"/>
        <end position="537"/>
    </location>
</feature>
<sequence>MGNVRLARGEHGHNLILKVVQYWKIDKLFYVNKSCMDECQVTWNEWRAMQERIAGALAATASHAHAWRKRLTEVTKCLPQDEGDVTGRASLTKLVDGLASKACPKRPPAGELVLAEEQALAPSTETGSTGGELILYQPEAHAFAVATRVRQGRGLVKGRQHQKSLLSWRSGTSETRLPAMAARFRELLHQLGHEYETQTSELRKLRREVQRLGGDVVVAPESSPPPPFLMDPPGSVPMSSWDLRFAGAQDGHSTELQSVGLRHAVRSQRAVENNELGLNRSFMDSGRKHDFVEEIKELPKPLSKTSRTPTNKFNKTFTRQVSSGSEPVEGGKDDKEVKFSILRAQKTKNYIYSKPWYIINPDRNAAASAWQMVVGVCLIFVAVVTPFQVALLDLRVDAVLVMGLCVDFVFLIDMVLQFFTTFPKSTTHGIVWEVRLRKIWWHYLKSWFLLDLVTLIPFDLFTLGVQSDQLDELQSLKVFRTLRLVKIMRLAKSSQFMHKIEVPLSIPYQQMALTRFLLILAFVCHWLACLWAMTLGLNEDNIPTWIDGIEAEDLALGIRTRDSPWRVYLSSFYFCSYTLTSVGYGDIGPANILERFVCCVVILSAGLAWAYVIGEVAAIVHDLTAESHVFRKRMHHLNLMMRDQGLPHDLCCRLRSFFLQNRHQSLVVARQALLERMSPQLQSEVCIATNFAWLQKVHFFKKFMTFIRKQERLGMHTEPYQACVAHISKMLSFGAFAQREAFTNVQVLYILSKGLVALNSRVRSHGEVWGEDFVLWDTSLIHPITGYTLTYIEVLSLTREDLMHVIHECRFTSPELGQIVRRYCVRIAVYRGVLHEARRRKRQMMKDSAIRGQPVQPPSSTSDQSPRPPDTSQPAMAEPFGPPGVLEN</sequence>
<keyword evidence="5" id="KW-0175">Coiled coil</keyword>
<dbReference type="PANTHER" id="PTHR10217:SF435">
    <property type="entry name" value="POTASSIUM VOLTAGE-GATED CHANNEL PROTEIN EAG"/>
    <property type="match status" value="1"/>
</dbReference>
<reference evidence="9" key="1">
    <citation type="submission" date="2021-02" db="EMBL/GenBank/DDBJ databases">
        <authorList>
            <person name="Dougan E. K."/>
            <person name="Rhodes N."/>
            <person name="Thang M."/>
            <person name="Chan C."/>
        </authorList>
    </citation>
    <scope>NUCLEOTIDE SEQUENCE</scope>
</reference>
<dbReference type="PRINTS" id="PR01463">
    <property type="entry name" value="EAGCHANLFMLY"/>
</dbReference>
<dbReference type="Gene3D" id="1.10.287.630">
    <property type="entry name" value="Helix hairpin bin"/>
    <property type="match status" value="1"/>
</dbReference>
<dbReference type="SUPFAM" id="SSF81324">
    <property type="entry name" value="Voltage-gated potassium channels"/>
    <property type="match status" value="1"/>
</dbReference>
<keyword evidence="10" id="KW-1185">Reference proteome</keyword>
<feature type="transmembrane region" description="Helical" evidence="7">
    <location>
        <begin position="596"/>
        <end position="614"/>
    </location>
</feature>
<feature type="transmembrane region" description="Helical" evidence="7">
    <location>
        <begin position="369"/>
        <end position="392"/>
    </location>
</feature>
<evidence type="ECO:0000256" key="4">
    <source>
        <dbReference type="ARBA" id="ARBA00023136"/>
    </source>
</evidence>
<evidence type="ECO:0000259" key="8">
    <source>
        <dbReference type="Pfam" id="PF00520"/>
    </source>
</evidence>
<dbReference type="OrthoDB" id="432483at2759"/>